<name>A0AAW0JG52_MYOGA</name>
<dbReference type="GO" id="GO:0007399">
    <property type="term" value="P:nervous system development"/>
    <property type="evidence" value="ECO:0007669"/>
    <property type="project" value="InterPro"/>
</dbReference>
<dbReference type="InterPro" id="IPR035979">
    <property type="entry name" value="RBD_domain_sf"/>
</dbReference>
<evidence type="ECO:0000256" key="3">
    <source>
        <dbReference type="ARBA" id="ARBA00022490"/>
    </source>
</evidence>
<evidence type="ECO:0000256" key="2">
    <source>
        <dbReference type="ARBA" id="ARBA00004496"/>
    </source>
</evidence>
<dbReference type="Gene3D" id="3.30.70.330">
    <property type="match status" value="1"/>
</dbReference>
<evidence type="ECO:0000256" key="1">
    <source>
        <dbReference type="ARBA" id="ARBA00004123"/>
    </source>
</evidence>
<evidence type="ECO:0000259" key="12">
    <source>
        <dbReference type="PROSITE" id="PS50102"/>
    </source>
</evidence>
<dbReference type="AlphaFoldDB" id="A0AAW0JG52"/>
<dbReference type="InterPro" id="IPR047131">
    <property type="entry name" value="RBFOX1-like"/>
</dbReference>
<dbReference type="SUPFAM" id="SSF54928">
    <property type="entry name" value="RNA-binding domain, RBD"/>
    <property type="match status" value="1"/>
</dbReference>
<protein>
    <recommendedName>
        <fullName evidence="7">RNA binding protein fox-1 homolog 1</fullName>
    </recommendedName>
    <alternativeName>
        <fullName evidence="8">Ataxin-2-binding protein 1</fullName>
    </alternativeName>
    <alternativeName>
        <fullName evidence="9">Fox-1 homolog A</fullName>
    </alternativeName>
</protein>
<evidence type="ECO:0000256" key="11">
    <source>
        <dbReference type="SAM" id="MobiDB-lite"/>
    </source>
</evidence>
<dbReference type="GO" id="GO:0000381">
    <property type="term" value="P:regulation of alternative mRNA splicing, via spliceosome"/>
    <property type="evidence" value="ECO:0007669"/>
    <property type="project" value="InterPro"/>
</dbReference>
<keyword evidence="14" id="KW-1185">Reference proteome</keyword>
<dbReference type="InterPro" id="IPR000504">
    <property type="entry name" value="RRM_dom"/>
</dbReference>
<keyword evidence="3" id="KW-0963">Cytoplasm</keyword>
<dbReference type="PANTHER" id="PTHR15597:SF45">
    <property type="entry name" value="RNA BINDING PROTEIN FOX-1 HOMOLOG 1"/>
    <property type="match status" value="1"/>
</dbReference>
<gene>
    <name evidence="13" type="ORF">U0070_008575</name>
</gene>
<dbReference type="Pfam" id="PF00076">
    <property type="entry name" value="RRM_1"/>
    <property type="match status" value="1"/>
</dbReference>
<sequence>MEPGMQTDDAAPTDGQPQTQPSETTENKSQPKRLHVSNIPFRFRDPDLRQMFGQFGKILDVEIIFNERGSKPQKMNISNTAIKHRKMLGGLNNAPSVATQDNRQPGGLLSFTEFVVCHMA</sequence>
<dbReference type="PROSITE" id="PS50102">
    <property type="entry name" value="RRM"/>
    <property type="match status" value="1"/>
</dbReference>
<dbReference type="GO" id="GO:0005737">
    <property type="term" value="C:cytoplasm"/>
    <property type="evidence" value="ECO:0007669"/>
    <property type="project" value="UniProtKB-SubCell"/>
</dbReference>
<dbReference type="GO" id="GO:0005634">
    <property type="term" value="C:nucleus"/>
    <property type="evidence" value="ECO:0007669"/>
    <property type="project" value="UniProtKB-SubCell"/>
</dbReference>
<feature type="region of interest" description="Disordered" evidence="11">
    <location>
        <begin position="1"/>
        <end position="35"/>
    </location>
</feature>
<organism evidence="13 14">
    <name type="scientific">Myodes glareolus</name>
    <name type="common">Bank vole</name>
    <name type="synonym">Clethrionomys glareolus</name>
    <dbReference type="NCBI Taxonomy" id="447135"/>
    <lineage>
        <taxon>Eukaryota</taxon>
        <taxon>Metazoa</taxon>
        <taxon>Chordata</taxon>
        <taxon>Craniata</taxon>
        <taxon>Vertebrata</taxon>
        <taxon>Euteleostomi</taxon>
        <taxon>Mammalia</taxon>
        <taxon>Eutheria</taxon>
        <taxon>Euarchontoglires</taxon>
        <taxon>Glires</taxon>
        <taxon>Rodentia</taxon>
        <taxon>Myomorpha</taxon>
        <taxon>Muroidea</taxon>
        <taxon>Cricetidae</taxon>
        <taxon>Arvicolinae</taxon>
        <taxon>Myodes</taxon>
    </lineage>
</organism>
<feature type="compositionally biased region" description="Polar residues" evidence="11">
    <location>
        <begin position="15"/>
        <end position="28"/>
    </location>
</feature>
<dbReference type="EMBL" id="JBBHLL010000037">
    <property type="protein sequence ID" value="KAK7825819.1"/>
    <property type="molecule type" value="Genomic_DNA"/>
</dbReference>
<comment type="caution">
    <text evidence="13">The sequence shown here is derived from an EMBL/GenBank/DDBJ whole genome shotgun (WGS) entry which is preliminary data.</text>
</comment>
<evidence type="ECO:0000256" key="9">
    <source>
        <dbReference type="ARBA" id="ARBA00049797"/>
    </source>
</evidence>
<proteinExistence type="predicted"/>
<evidence type="ECO:0000256" key="10">
    <source>
        <dbReference type="PROSITE-ProRule" id="PRU00176"/>
    </source>
</evidence>
<evidence type="ECO:0000313" key="14">
    <source>
        <dbReference type="Proteomes" id="UP001488838"/>
    </source>
</evidence>
<evidence type="ECO:0000313" key="13">
    <source>
        <dbReference type="EMBL" id="KAK7825819.1"/>
    </source>
</evidence>
<dbReference type="Proteomes" id="UP001488838">
    <property type="component" value="Unassembled WGS sequence"/>
</dbReference>
<dbReference type="InterPro" id="IPR012677">
    <property type="entry name" value="Nucleotide-bd_a/b_plait_sf"/>
</dbReference>
<evidence type="ECO:0000256" key="5">
    <source>
        <dbReference type="ARBA" id="ARBA00023242"/>
    </source>
</evidence>
<comment type="subcellular location">
    <subcellularLocation>
        <location evidence="2">Cytoplasm</location>
    </subcellularLocation>
    <subcellularLocation>
        <location evidence="1">Nucleus</location>
    </subcellularLocation>
</comment>
<feature type="domain" description="RRM" evidence="12">
    <location>
        <begin position="32"/>
        <end position="69"/>
    </location>
</feature>
<dbReference type="GO" id="GO:0003729">
    <property type="term" value="F:mRNA binding"/>
    <property type="evidence" value="ECO:0007669"/>
    <property type="project" value="TreeGrafter"/>
</dbReference>
<evidence type="ECO:0000256" key="8">
    <source>
        <dbReference type="ARBA" id="ARBA00049788"/>
    </source>
</evidence>
<evidence type="ECO:0000256" key="6">
    <source>
        <dbReference type="ARBA" id="ARBA00049705"/>
    </source>
</evidence>
<keyword evidence="5" id="KW-0539">Nucleus</keyword>
<comment type="subunit">
    <text evidence="6">Binds to the C-terminus of ATXN2.</text>
</comment>
<evidence type="ECO:0000256" key="4">
    <source>
        <dbReference type="ARBA" id="ARBA00022884"/>
    </source>
</evidence>
<reference evidence="13 14" key="1">
    <citation type="journal article" date="2023" name="bioRxiv">
        <title>Conserved and derived expression patterns and positive selection on dental genes reveal complex evolutionary context of ever-growing rodent molars.</title>
        <authorList>
            <person name="Calamari Z.T."/>
            <person name="Song A."/>
            <person name="Cohen E."/>
            <person name="Akter M."/>
            <person name="Roy R.D."/>
            <person name="Hallikas O."/>
            <person name="Christensen M.M."/>
            <person name="Li P."/>
            <person name="Marangoni P."/>
            <person name="Jernvall J."/>
            <person name="Klein O.D."/>
        </authorList>
    </citation>
    <scope>NUCLEOTIDE SEQUENCE [LARGE SCALE GENOMIC DNA]</scope>
    <source>
        <strain evidence="13">V071</strain>
    </source>
</reference>
<dbReference type="PANTHER" id="PTHR15597">
    <property type="entry name" value="ATAXIN 2-BINDING PROTEIN 1-RELATED"/>
    <property type="match status" value="1"/>
</dbReference>
<keyword evidence="4 10" id="KW-0694">RNA-binding</keyword>
<evidence type="ECO:0000256" key="7">
    <source>
        <dbReference type="ARBA" id="ARBA00049759"/>
    </source>
</evidence>
<accession>A0AAW0JG52</accession>